<gene>
    <name evidence="1" type="ORF">ATNIH1004_001585</name>
</gene>
<protein>
    <submittedName>
        <fullName evidence="1">Uncharacterized protein</fullName>
    </submittedName>
</protein>
<dbReference type="AlphaFoldDB" id="A0A5M9N4P5"/>
<dbReference type="RefSeq" id="XP_033432041.1">
    <property type="nucleotide sequence ID" value="XM_033566284.1"/>
</dbReference>
<accession>A0A5M9N4P5</accession>
<name>A0A5M9N4P5_9EURO</name>
<comment type="caution">
    <text evidence="1">The sequence shown here is derived from an EMBL/GenBank/DDBJ whole genome shotgun (WGS) entry which is preliminary data.</text>
</comment>
<evidence type="ECO:0000313" key="2">
    <source>
        <dbReference type="Proteomes" id="UP000324241"/>
    </source>
</evidence>
<sequence length="342" mass="38533">MDDYLTDLQRTQESPTVVFFIELLKTERLCHVIDQELFPSDSTSSICVRDLETIKTKFRTVNLELTAAPSTNRFNAKVEVPLQIAIPYNACFLVNFGRFASSLYAHELAWHVDHSIHEFAAHFTANSLKTCDFVDAQYLNTSPLSMLQSIIAMSQGLLDAFLGLHIFDEMHKAITVLAKGVGDFIHADELRLEAYLEQLIVLSKRLIGNDERNSLSRVFLIMTQLRDWLYLHPFKTLSSADETEGMGSLRFQTDNGQLNSAFQATTGIPSGPLLAWLTLEPHVDLKHCGQLDIPGSKLEELIPPAMASCSPPHTAETVVWGTSAYVDTDDWFWEFFNIDMLN</sequence>
<dbReference type="EMBL" id="QUQM01000002">
    <property type="protein sequence ID" value="KAA8652680.1"/>
    <property type="molecule type" value="Genomic_DNA"/>
</dbReference>
<dbReference type="Proteomes" id="UP000324241">
    <property type="component" value="Unassembled WGS sequence"/>
</dbReference>
<evidence type="ECO:0000313" key="1">
    <source>
        <dbReference type="EMBL" id="KAA8652680.1"/>
    </source>
</evidence>
<dbReference type="OrthoDB" id="8062037at2759"/>
<reference evidence="1 2" key="1">
    <citation type="submission" date="2019-08" db="EMBL/GenBank/DDBJ databases">
        <title>The genome sequence of a newly discovered highly antifungal drug resistant Aspergillus species, Aspergillus tanneri NIH 1004.</title>
        <authorList>
            <person name="Mounaud S."/>
            <person name="Singh I."/>
            <person name="Joardar V."/>
            <person name="Pakala S."/>
            <person name="Pakala S."/>
            <person name="Venepally P."/>
            <person name="Chung J.K."/>
            <person name="Losada L."/>
            <person name="Nierman W.C."/>
        </authorList>
    </citation>
    <scope>NUCLEOTIDE SEQUENCE [LARGE SCALE GENOMIC DNA]</scope>
    <source>
        <strain evidence="1 2">NIH1004</strain>
    </source>
</reference>
<dbReference type="GeneID" id="54324287"/>
<proteinExistence type="predicted"/>
<organism evidence="1 2">
    <name type="scientific">Aspergillus tanneri</name>
    <dbReference type="NCBI Taxonomy" id="1220188"/>
    <lineage>
        <taxon>Eukaryota</taxon>
        <taxon>Fungi</taxon>
        <taxon>Dikarya</taxon>
        <taxon>Ascomycota</taxon>
        <taxon>Pezizomycotina</taxon>
        <taxon>Eurotiomycetes</taxon>
        <taxon>Eurotiomycetidae</taxon>
        <taxon>Eurotiales</taxon>
        <taxon>Aspergillaceae</taxon>
        <taxon>Aspergillus</taxon>
        <taxon>Aspergillus subgen. Circumdati</taxon>
    </lineage>
</organism>